<evidence type="ECO:0000313" key="4">
    <source>
        <dbReference type="EMBL" id="MFC5989149.1"/>
    </source>
</evidence>
<dbReference type="PROSITE" id="PS50977">
    <property type="entry name" value="HTH_TETR_2"/>
    <property type="match status" value="1"/>
</dbReference>
<keyword evidence="1 2" id="KW-0238">DNA-binding</keyword>
<organism evidence="4 5">
    <name type="scientific">Marinicrinis lubricantis</name>
    <dbReference type="NCBI Taxonomy" id="2086470"/>
    <lineage>
        <taxon>Bacteria</taxon>
        <taxon>Bacillati</taxon>
        <taxon>Bacillota</taxon>
        <taxon>Bacilli</taxon>
        <taxon>Bacillales</taxon>
        <taxon>Paenibacillaceae</taxon>
    </lineage>
</organism>
<proteinExistence type="predicted"/>
<dbReference type="EMBL" id="JBHSQV010000187">
    <property type="protein sequence ID" value="MFC5989149.1"/>
    <property type="molecule type" value="Genomic_DNA"/>
</dbReference>
<sequence>MSEKREEWLKDLLRLVDEGDQKKTEKQAKILEAAVEIFSEKGYSATSTSEIAQKAGVAEGTIFRHYKTKKDLLLAIAGPIAVKLVAPFLLNDFVKVIDSPYDRPKDFFRAIAKDRIAFARSNIKLIKILFNEVPFQPELLEQVKNLMTNIVVKRIENALQHFQQQGFIVEAPPWRIMRSASSMLIGMIVFHVFLRPDFPFDEDEEIERTLDLLFYGIAGRSEENAEE</sequence>
<dbReference type="InterPro" id="IPR036271">
    <property type="entry name" value="Tet_transcr_reg_TetR-rel_C_sf"/>
</dbReference>
<reference evidence="5" key="1">
    <citation type="journal article" date="2019" name="Int. J. Syst. Evol. Microbiol.">
        <title>The Global Catalogue of Microorganisms (GCM) 10K type strain sequencing project: providing services to taxonomists for standard genome sequencing and annotation.</title>
        <authorList>
            <consortium name="The Broad Institute Genomics Platform"/>
            <consortium name="The Broad Institute Genome Sequencing Center for Infectious Disease"/>
            <person name="Wu L."/>
            <person name="Ma J."/>
        </authorList>
    </citation>
    <scope>NUCLEOTIDE SEQUENCE [LARGE SCALE GENOMIC DNA]</scope>
    <source>
        <strain evidence="5">CCM 8749</strain>
    </source>
</reference>
<dbReference type="InterPro" id="IPR050109">
    <property type="entry name" value="HTH-type_TetR-like_transc_reg"/>
</dbReference>
<evidence type="ECO:0000256" key="2">
    <source>
        <dbReference type="PROSITE-ProRule" id="PRU00335"/>
    </source>
</evidence>
<dbReference type="Gene3D" id="1.10.10.60">
    <property type="entry name" value="Homeodomain-like"/>
    <property type="match status" value="1"/>
</dbReference>
<keyword evidence="5" id="KW-1185">Reference proteome</keyword>
<dbReference type="Proteomes" id="UP001596250">
    <property type="component" value="Unassembled WGS sequence"/>
</dbReference>
<dbReference type="Gene3D" id="1.10.357.10">
    <property type="entry name" value="Tetracycline Repressor, domain 2"/>
    <property type="match status" value="1"/>
</dbReference>
<dbReference type="InterPro" id="IPR009057">
    <property type="entry name" value="Homeodomain-like_sf"/>
</dbReference>
<feature type="domain" description="HTH tetR-type" evidence="3">
    <location>
        <begin position="24"/>
        <end position="84"/>
    </location>
</feature>
<evidence type="ECO:0000259" key="3">
    <source>
        <dbReference type="PROSITE" id="PS50977"/>
    </source>
</evidence>
<dbReference type="SUPFAM" id="SSF48498">
    <property type="entry name" value="Tetracyclin repressor-like, C-terminal domain"/>
    <property type="match status" value="1"/>
</dbReference>
<comment type="caution">
    <text evidence="4">The sequence shown here is derived from an EMBL/GenBank/DDBJ whole genome shotgun (WGS) entry which is preliminary data.</text>
</comment>
<dbReference type="Pfam" id="PF00440">
    <property type="entry name" value="TetR_N"/>
    <property type="match status" value="1"/>
</dbReference>
<evidence type="ECO:0000313" key="5">
    <source>
        <dbReference type="Proteomes" id="UP001596250"/>
    </source>
</evidence>
<dbReference type="InterPro" id="IPR001647">
    <property type="entry name" value="HTH_TetR"/>
</dbReference>
<dbReference type="PANTHER" id="PTHR30055:SF222">
    <property type="entry name" value="REGULATORY PROTEIN"/>
    <property type="match status" value="1"/>
</dbReference>
<gene>
    <name evidence="4" type="ORF">ACFPXP_22315</name>
</gene>
<protein>
    <submittedName>
        <fullName evidence="4">TetR/AcrR family transcriptional regulator</fullName>
    </submittedName>
</protein>
<feature type="DNA-binding region" description="H-T-H motif" evidence="2">
    <location>
        <begin position="47"/>
        <end position="66"/>
    </location>
</feature>
<dbReference type="PANTHER" id="PTHR30055">
    <property type="entry name" value="HTH-TYPE TRANSCRIPTIONAL REGULATOR RUTR"/>
    <property type="match status" value="1"/>
</dbReference>
<accession>A0ABW1IVL6</accession>
<evidence type="ECO:0000256" key="1">
    <source>
        <dbReference type="ARBA" id="ARBA00023125"/>
    </source>
</evidence>
<dbReference type="PRINTS" id="PR00455">
    <property type="entry name" value="HTHTETR"/>
</dbReference>
<name>A0ABW1IVL6_9BACL</name>
<dbReference type="SUPFAM" id="SSF46689">
    <property type="entry name" value="Homeodomain-like"/>
    <property type="match status" value="1"/>
</dbReference>
<dbReference type="RefSeq" id="WP_379896714.1">
    <property type="nucleotide sequence ID" value="NZ_CBCSCT010000002.1"/>
</dbReference>